<dbReference type="AlphaFoldDB" id="L0F4M1"/>
<dbReference type="InterPro" id="IPR029035">
    <property type="entry name" value="DHS-like_NAD/FAD-binding_dom"/>
</dbReference>
<organism evidence="1 2">
    <name type="scientific">Desulfitobacterium dichloroeliminans (strain LMG P-21439 / DCA1)</name>
    <dbReference type="NCBI Taxonomy" id="871963"/>
    <lineage>
        <taxon>Bacteria</taxon>
        <taxon>Bacillati</taxon>
        <taxon>Bacillota</taxon>
        <taxon>Clostridia</taxon>
        <taxon>Eubacteriales</taxon>
        <taxon>Desulfitobacteriaceae</taxon>
        <taxon>Desulfitobacterium</taxon>
    </lineage>
</organism>
<dbReference type="SUPFAM" id="SSF52467">
    <property type="entry name" value="DHS-like NAD/FAD-binding domain"/>
    <property type="match status" value="1"/>
</dbReference>
<proteinExistence type="predicted"/>
<evidence type="ECO:0000313" key="1">
    <source>
        <dbReference type="EMBL" id="AGA68784.1"/>
    </source>
</evidence>
<name>L0F4M1_DESDL</name>
<dbReference type="KEGG" id="ddl:Desdi_1272"/>
<sequence length="427" mass="48579">MSHDYVGKSWGDVPNEVKKQLLSNAICLDIEHSCIASEGSCLVELKETLVVPGELIDGKIVIDNNAELYNPIIRDLNDDLFTEPDDEVYKKYERHMKNRPHVVLLGAGASMAALPNGDKNGRKISAMSGFIQKLGMEGVLSSINLKTKSDNLEDIYMEMYDRDDCTQARLNLEERIYNYFVDFVIPDGPTVYDFLMLSLTRKDLIASFNWDPLLVQAYLRCVKITDNLPQLAFLHGNVAVGFCDSCNVMGTTFMECPHCGKHLMPVKLLYPIRNKDYASIKAVEKSWKSLQNALEVAYMVTIFGYSAPKSDAAAIAMLKQAWGNVTDRKFEEIEIIDIRNEDDVVKSWENFIHTHHYSVHNSFFKSTLSHCPRRSCEATFDRLMNCRWLQAGRGYNESMNFDDIKMLLKSLIIEEKNNSGMLSDPYI</sequence>
<gene>
    <name evidence="1" type="ordered locus">Desdi_1272</name>
</gene>
<keyword evidence="2" id="KW-1185">Reference proteome</keyword>
<reference evidence="2" key="1">
    <citation type="submission" date="2012-02" db="EMBL/GenBank/DDBJ databases">
        <title>Complete sequence of Desulfitobacterium dichloroeliminans LMG P-21439.</title>
        <authorList>
            <person name="Lucas S."/>
            <person name="Han J."/>
            <person name="Lapidus A."/>
            <person name="Cheng J.-F."/>
            <person name="Goodwin L."/>
            <person name="Pitluck S."/>
            <person name="Peters L."/>
            <person name="Ovchinnikova G."/>
            <person name="Teshima H."/>
            <person name="Detter J.C."/>
            <person name="Han C."/>
            <person name="Tapia R."/>
            <person name="Land M."/>
            <person name="Hauser L."/>
            <person name="Kyrpides N."/>
            <person name="Ivanova N."/>
            <person name="Pagani I."/>
            <person name="Kruse T."/>
            <person name="de Vos W.M."/>
            <person name="Boon N."/>
            <person name="Smidt H."/>
            <person name="Woyke T."/>
        </authorList>
    </citation>
    <scope>NUCLEOTIDE SEQUENCE [LARGE SCALE GENOMIC DNA]</scope>
    <source>
        <strain evidence="2">LMG P-21439 / DCA1</strain>
    </source>
</reference>
<dbReference type="RefSeq" id="WP_015261780.1">
    <property type="nucleotide sequence ID" value="NC_019903.1"/>
</dbReference>
<dbReference type="HOGENOM" id="CLU_068620_0_0_9"/>
<protein>
    <submittedName>
        <fullName evidence="1">Uncharacterized protein</fullName>
    </submittedName>
</protein>
<accession>L0F4M1</accession>
<dbReference type="STRING" id="871963.Desdi_1272"/>
<dbReference type="Proteomes" id="UP000010797">
    <property type="component" value="Chromosome"/>
</dbReference>
<evidence type="ECO:0000313" key="2">
    <source>
        <dbReference type="Proteomes" id="UP000010797"/>
    </source>
</evidence>
<dbReference type="EMBL" id="CP003344">
    <property type="protein sequence ID" value="AGA68784.1"/>
    <property type="molecule type" value="Genomic_DNA"/>
</dbReference>
<dbReference type="eggNOG" id="ENOG502ZBP4">
    <property type="taxonomic scope" value="Bacteria"/>
</dbReference>